<comment type="caution">
    <text evidence="5">The sequence shown here is derived from an EMBL/GenBank/DDBJ whole genome shotgun (WGS) entry which is preliminary data.</text>
</comment>
<dbReference type="PROSITE" id="PS50021">
    <property type="entry name" value="CH"/>
    <property type="match status" value="1"/>
</dbReference>
<reference evidence="5 6" key="1">
    <citation type="journal article" date="2020" name="ISME J.">
        <title>Uncovering the hidden diversity of litter-decomposition mechanisms in mushroom-forming fungi.</title>
        <authorList>
            <person name="Floudas D."/>
            <person name="Bentzer J."/>
            <person name="Ahren D."/>
            <person name="Johansson T."/>
            <person name="Persson P."/>
            <person name="Tunlid A."/>
        </authorList>
    </citation>
    <scope>NUCLEOTIDE SEQUENCE [LARGE SCALE GENOMIC DNA]</scope>
    <source>
        <strain evidence="5 6">CBS 661.87</strain>
    </source>
</reference>
<sequence length="1834" mass="207488">MDRSNSISSNASTGSRSGSASGPFAYQTRLLERTSSRGGGNSLSRSNSQSGMGILSNPTGSGTPTSTRRWTPSHRVTNSLDASRGKWEERAREAAGDESMTPLSSPTKDVDRCRTPVSGALHRDLSLTSPEYRSTTPPPISSMHIEPQRTPTYLKRRTMPAPIIASPLSPNTTGITVEGDSSNSPSSPHRIHLPSTTSFQRSSSPVSSENTSTTSGSFQSISHARYHRSNTLDSLTRTVPSKDQLLSQSHSPSKESSTVFHHSIGTPPSALPIRRRPTSFYSPSAETPASPDKPNRLSLYGLQSISSSEKLAGTLRSPPSPSPMTSVMNPPVYRSSYMSSKKSSAYGENLGTGRKLGRHLPRIASGDTEEPMELERKSEEPGSRQRHRELRTRNGNEDSQVLPEQHWKQDRVSPAVPAPTADDVVGLPGRIQLKAPTPSSPLPSARLMGSSWADTQRHLIHAYEYLCHVGEAQQWIEGCLGEELGFGVVEMEDGLRNGVVLAKLVRTFQGEGAVKKIYDAPKLDFRHSDNINYFFNFVRQVGLPEGFIFELTDLYEKKNLPKVIYCIHALSHLLARRGMAERIGNLLGRLQFSDDQLQKTQKGLKDAGVAMPNFGNVGRELAKEINEEPEVEVETEDERRDRFLLENEDSITALQAHARGFFSRKAQATLQGRLRLTERHIPKLQARCRAALVRQKLERQRQASVSLTPWVISLQALARAVILRRQWRLRLRQIRGSIPPVIKLQAQLRGVLQRQRFSRLLAALRSSRLAVTKLQAIARARITRNGHKQLSKVFSQSAVNYSILAFQAHARGVLSRRRIGKQLALLKHQEPRFTALQAHFRGVIMRRRLRTQMAKLEDVSHVVVRIQAAVRTFLARKRLLLLIRGLRKATPLVLGFQARARASLARQMHQNIQKALMETKTVVSVGGIQALARAKLVRKRHQELTRTLEFAAPDVIGLQAVARGGLLRSDYFAWRDHLHRSHLVASLLQAMLRGALFRRTFRAKMQYYRENLSKVVKIQSLFRAKETREQYRQLTLGKNVTVGTIKNFVHLLDDSEADFQEEIKVERLRKKVVESIRENQALENDLNDLDVKIGLVVQNVIKARRQDSAASHAARISLLAAHGDPFSGPNSIDQAARRKLELYQQLFYLLQTRGEYLSRLFVHLSSENTPETSRRFAERVVLTLFGYGQDRREDYLLLKLFQLAIREEINSATSVDEIIRGHPMYINIAVHYVRPKQITYAREAFQTIIREVVSAEDLDLEADPSIIHKARIELKEIRSGVASTKAKDVSFRDALTDPDTRPIYIRHLQVLQWWTEAFVSAIKQSTKKMPYGMRYLARETLVHLRERFPDAPEEAYAACIGRMVYYRYINPAIIAPETFDIVSKTVNTPARKNLAQISKVLTQVTSGSQFDDDSPMYVPINDYVLKAITEISTWLIDVANVSDAETQFHAHEFLDATVQPKPIYISPNEIYTMHGLLSQHLDHIAPRKDDTLRVILAELDGVPNLGSEELKDARDTSITLELTNRFAHVRDPHAEEKTLWVQAKRGVLAILRVQPAQDLLESLMRPVAEDDELIWEEILEAEMDSEQIRHPRRQPSTVAADSAYRLEDIRSLKFAAVKALAISNLLDLEKQGRISREDGFQGILNAIAGDVRSKHRKRLQRQQEMESMNEALRHLAERKKYFEEQIDSYHNYVETAMNTMQRGKGKKRFVLPFTKQFYHLRDLQKSGETAPYGSFIYSAKYLYEKGILLSIDQYSPRQFDKIQLTMSSKTAGVFTMRLESNLLGVTTRIASEDIRMEDLLQAKYEKRPSFALFNGKVSVNFELFLDHINKKFYV</sequence>
<dbReference type="InterPro" id="IPR036872">
    <property type="entry name" value="CH_dom_sf"/>
</dbReference>
<proteinExistence type="predicted"/>
<evidence type="ECO:0000256" key="2">
    <source>
        <dbReference type="SAM" id="MobiDB-lite"/>
    </source>
</evidence>
<dbReference type="InterPro" id="IPR001715">
    <property type="entry name" value="CH_dom"/>
</dbReference>
<dbReference type="SUPFAM" id="SSF143885">
    <property type="entry name" value="RGC domain-like"/>
    <property type="match status" value="1"/>
</dbReference>
<dbReference type="SMART" id="SM00015">
    <property type="entry name" value="IQ"/>
    <property type="match status" value="11"/>
</dbReference>
<dbReference type="InterPro" id="IPR000593">
    <property type="entry name" value="RasGAP_C"/>
</dbReference>
<feature type="compositionally biased region" description="Low complexity" evidence="2">
    <location>
        <begin position="1"/>
        <end position="21"/>
    </location>
</feature>
<dbReference type="Gene3D" id="1.10.506.10">
    <property type="entry name" value="GTPase Activation - p120gap, domain 1"/>
    <property type="match status" value="1"/>
</dbReference>
<feature type="compositionally biased region" description="Low complexity" evidence="2">
    <location>
        <begin position="42"/>
        <end position="70"/>
    </location>
</feature>
<feature type="compositionally biased region" description="Basic and acidic residues" evidence="2">
    <location>
        <begin position="83"/>
        <end position="95"/>
    </location>
</feature>
<feature type="region of interest" description="Disordered" evidence="2">
    <location>
        <begin position="163"/>
        <end position="225"/>
    </location>
</feature>
<feature type="domain" description="Ras-GAP" evidence="3">
    <location>
        <begin position="1179"/>
        <end position="1406"/>
    </location>
</feature>
<evidence type="ECO:0000256" key="1">
    <source>
        <dbReference type="SAM" id="Coils"/>
    </source>
</evidence>
<feature type="compositionally biased region" description="Polar residues" evidence="2">
    <location>
        <begin position="242"/>
        <end position="260"/>
    </location>
</feature>
<name>A0A8H5HR43_9AGAR</name>
<feature type="compositionally biased region" description="Basic and acidic residues" evidence="2">
    <location>
        <begin position="373"/>
        <end position="383"/>
    </location>
</feature>
<dbReference type="EMBL" id="JAACJP010000001">
    <property type="protein sequence ID" value="KAF5388019.1"/>
    <property type="molecule type" value="Genomic_DNA"/>
</dbReference>
<feature type="region of interest" description="Disordered" evidence="2">
    <location>
        <begin position="339"/>
        <end position="416"/>
    </location>
</feature>
<evidence type="ECO:0000259" key="4">
    <source>
        <dbReference type="PROSITE" id="PS50021"/>
    </source>
</evidence>
<feature type="coiled-coil region" evidence="1">
    <location>
        <begin position="1065"/>
        <end position="1092"/>
    </location>
</feature>
<dbReference type="Pfam" id="PF00616">
    <property type="entry name" value="RasGAP"/>
    <property type="match status" value="1"/>
</dbReference>
<protein>
    <submittedName>
        <fullName evidence="5">Uncharacterized protein</fullName>
    </submittedName>
</protein>
<keyword evidence="1" id="KW-0175">Coiled coil</keyword>
<dbReference type="Pfam" id="PF00612">
    <property type="entry name" value="IQ"/>
    <property type="match status" value="2"/>
</dbReference>
<dbReference type="GO" id="GO:1903479">
    <property type="term" value="P:mitotic actomyosin contractile ring assembly actin filament organization"/>
    <property type="evidence" value="ECO:0007669"/>
    <property type="project" value="TreeGrafter"/>
</dbReference>
<accession>A0A8H5HR43</accession>
<dbReference type="Proteomes" id="UP000565441">
    <property type="component" value="Unassembled WGS sequence"/>
</dbReference>
<dbReference type="InterPro" id="IPR008936">
    <property type="entry name" value="Rho_GTPase_activation_prot"/>
</dbReference>
<dbReference type="PROSITE" id="PS50018">
    <property type="entry name" value="RAS_GTPASE_ACTIV_2"/>
    <property type="match status" value="1"/>
</dbReference>
<dbReference type="SUPFAM" id="SSF48350">
    <property type="entry name" value="GTPase activation domain, GAP"/>
    <property type="match status" value="1"/>
</dbReference>
<dbReference type="SUPFAM" id="SSF47576">
    <property type="entry name" value="Calponin-homology domain, CH-domain"/>
    <property type="match status" value="1"/>
</dbReference>
<dbReference type="CDD" id="cd21206">
    <property type="entry name" value="CH_IQGAP"/>
    <property type="match status" value="1"/>
</dbReference>
<dbReference type="OrthoDB" id="775356at2759"/>
<dbReference type="PANTHER" id="PTHR14149:SF14">
    <property type="entry name" value="CALPONIN-HOMOLOGY (CH) DOMAIN-CONTAINING PROTEIN"/>
    <property type="match status" value="1"/>
</dbReference>
<dbReference type="Gene3D" id="1.10.418.10">
    <property type="entry name" value="Calponin-like domain"/>
    <property type="match status" value="1"/>
</dbReference>
<dbReference type="SMART" id="SM00323">
    <property type="entry name" value="RasGAP"/>
    <property type="match status" value="1"/>
</dbReference>
<dbReference type="SMART" id="SM00033">
    <property type="entry name" value="CH"/>
    <property type="match status" value="1"/>
</dbReference>
<feature type="compositionally biased region" description="Low complexity" evidence="2">
    <location>
        <begin position="202"/>
        <end position="215"/>
    </location>
</feature>
<dbReference type="GO" id="GO:0051015">
    <property type="term" value="F:actin filament binding"/>
    <property type="evidence" value="ECO:0007669"/>
    <property type="project" value="TreeGrafter"/>
</dbReference>
<organism evidence="5 6">
    <name type="scientific">Tricholomella constricta</name>
    <dbReference type="NCBI Taxonomy" id="117010"/>
    <lineage>
        <taxon>Eukaryota</taxon>
        <taxon>Fungi</taxon>
        <taxon>Dikarya</taxon>
        <taxon>Basidiomycota</taxon>
        <taxon>Agaricomycotina</taxon>
        <taxon>Agaricomycetes</taxon>
        <taxon>Agaricomycetidae</taxon>
        <taxon>Agaricales</taxon>
        <taxon>Tricholomatineae</taxon>
        <taxon>Lyophyllaceae</taxon>
        <taxon>Tricholomella</taxon>
    </lineage>
</organism>
<dbReference type="GO" id="GO:0005096">
    <property type="term" value="F:GTPase activator activity"/>
    <property type="evidence" value="ECO:0007669"/>
    <property type="project" value="TreeGrafter"/>
</dbReference>
<feature type="domain" description="Calponin-homology (CH)" evidence="4">
    <location>
        <begin position="466"/>
        <end position="574"/>
    </location>
</feature>
<evidence type="ECO:0000313" key="6">
    <source>
        <dbReference type="Proteomes" id="UP000565441"/>
    </source>
</evidence>
<feature type="region of interest" description="Disordered" evidence="2">
    <location>
        <begin position="1"/>
        <end position="113"/>
    </location>
</feature>
<dbReference type="InterPro" id="IPR000048">
    <property type="entry name" value="IQ_motif_EF-hand-BS"/>
</dbReference>
<dbReference type="Pfam" id="PF03836">
    <property type="entry name" value="RasGAP_C"/>
    <property type="match status" value="1"/>
</dbReference>
<gene>
    <name evidence="5" type="ORF">D9615_000397</name>
</gene>
<dbReference type="GO" id="GO:0110085">
    <property type="term" value="C:mitotic actomyosin contractile ring"/>
    <property type="evidence" value="ECO:0007669"/>
    <property type="project" value="TreeGrafter"/>
</dbReference>
<dbReference type="GO" id="GO:0005516">
    <property type="term" value="F:calmodulin binding"/>
    <property type="evidence" value="ECO:0007669"/>
    <property type="project" value="TreeGrafter"/>
</dbReference>
<dbReference type="PROSITE" id="PS50096">
    <property type="entry name" value="IQ"/>
    <property type="match status" value="10"/>
</dbReference>
<feature type="compositionally biased region" description="Polar residues" evidence="2">
    <location>
        <begin position="168"/>
        <end position="187"/>
    </location>
</feature>
<dbReference type="Pfam" id="PF00307">
    <property type="entry name" value="CH"/>
    <property type="match status" value="1"/>
</dbReference>
<evidence type="ECO:0000259" key="3">
    <source>
        <dbReference type="PROSITE" id="PS50018"/>
    </source>
</evidence>
<feature type="region of interest" description="Disordered" evidence="2">
    <location>
        <begin position="242"/>
        <end position="298"/>
    </location>
</feature>
<dbReference type="InterPro" id="IPR001936">
    <property type="entry name" value="RasGAP_dom"/>
</dbReference>
<dbReference type="PANTHER" id="PTHR14149">
    <property type="entry name" value="RAS GTPASE-ACTIVATING PROTEIN WITH IQ MOTIF"/>
    <property type="match status" value="1"/>
</dbReference>
<keyword evidence="6" id="KW-1185">Reference proteome</keyword>
<evidence type="ECO:0000313" key="5">
    <source>
        <dbReference type="EMBL" id="KAF5388019.1"/>
    </source>
</evidence>